<dbReference type="Proteomes" id="UP000011873">
    <property type="component" value="Unassembled WGS sequence"/>
</dbReference>
<reference evidence="2 3" key="1">
    <citation type="submission" date="2013-01" db="EMBL/GenBank/DDBJ databases">
        <authorList>
            <person name="Harkins D.M."/>
            <person name="Durkin A.S."/>
            <person name="Brinkac L.M."/>
            <person name="Haft D.H."/>
            <person name="Selengut J.D."/>
            <person name="Sanka R."/>
            <person name="DePew J."/>
            <person name="Purushe J."/>
            <person name="Galloway R.L."/>
            <person name="Vinetz J.M."/>
            <person name="Sutton G.G."/>
            <person name="Nierman W.C."/>
            <person name="Fouts D.E."/>
        </authorList>
    </citation>
    <scope>NUCLEOTIDE SEQUENCE [LARGE SCALE GENOMIC DNA]</scope>
    <source>
        <strain evidence="2 3">Sponselee CDC</strain>
    </source>
</reference>
<accession>M6C8N1</accession>
<feature type="transmembrane region" description="Helical" evidence="1">
    <location>
        <begin position="21"/>
        <end position="43"/>
    </location>
</feature>
<evidence type="ECO:0000256" key="1">
    <source>
        <dbReference type="SAM" id="Phobius"/>
    </source>
</evidence>
<keyword evidence="1" id="KW-0472">Membrane</keyword>
<dbReference type="EMBL" id="ANMU01000002">
    <property type="protein sequence ID" value="EMJ85153.1"/>
    <property type="molecule type" value="Genomic_DNA"/>
</dbReference>
<keyword evidence="1" id="KW-1133">Transmembrane helix</keyword>
<sequence length="76" mass="9020">MKINLYKKLSKKGNFRIIMHRFFYSFWIGFGLWTVSGNFLPIFGEELRNLPEARIPLDEGKNWNQANLLKKKKVGM</sequence>
<organism evidence="2 3">
    <name type="scientific">Leptospira borgpetersenii serovar Hardjo-bovis str. Sponselee</name>
    <dbReference type="NCBI Taxonomy" id="1303729"/>
    <lineage>
        <taxon>Bacteria</taxon>
        <taxon>Pseudomonadati</taxon>
        <taxon>Spirochaetota</taxon>
        <taxon>Spirochaetia</taxon>
        <taxon>Leptospirales</taxon>
        <taxon>Leptospiraceae</taxon>
        <taxon>Leptospira</taxon>
    </lineage>
</organism>
<keyword evidence="1" id="KW-0812">Transmembrane</keyword>
<gene>
    <name evidence="2" type="ORF">LEP1GSC016_0601</name>
</gene>
<protein>
    <submittedName>
        <fullName evidence="2">Uncharacterized protein</fullName>
    </submittedName>
</protein>
<name>M6C8N1_LEPBO</name>
<evidence type="ECO:0000313" key="3">
    <source>
        <dbReference type="Proteomes" id="UP000011873"/>
    </source>
</evidence>
<dbReference type="AlphaFoldDB" id="M6C8N1"/>
<dbReference type="PATRIC" id="fig|1218567.3.peg.89"/>
<proteinExistence type="predicted"/>
<evidence type="ECO:0000313" key="2">
    <source>
        <dbReference type="EMBL" id="EMJ85153.1"/>
    </source>
</evidence>
<comment type="caution">
    <text evidence="2">The sequence shown here is derived from an EMBL/GenBank/DDBJ whole genome shotgun (WGS) entry which is preliminary data.</text>
</comment>